<feature type="compositionally biased region" description="Basic and acidic residues" evidence="1">
    <location>
        <begin position="92"/>
        <end position="104"/>
    </location>
</feature>
<keyword evidence="2" id="KW-0812">Transmembrane</keyword>
<protein>
    <submittedName>
        <fullName evidence="4">DUF1906 domain-containing protein</fullName>
    </submittedName>
</protein>
<accession>A0A4R5VT52</accession>
<evidence type="ECO:0000256" key="1">
    <source>
        <dbReference type="SAM" id="MobiDB-lite"/>
    </source>
</evidence>
<comment type="caution">
    <text evidence="4">The sequence shown here is derived from an EMBL/GenBank/DDBJ whole genome shotgun (WGS) entry which is preliminary data.</text>
</comment>
<dbReference type="InterPro" id="IPR017853">
    <property type="entry name" value="GH"/>
</dbReference>
<evidence type="ECO:0000256" key="2">
    <source>
        <dbReference type="SAM" id="Phobius"/>
    </source>
</evidence>
<gene>
    <name evidence="4" type="ORF">E2K98_08675</name>
</gene>
<dbReference type="InterPro" id="IPR015020">
    <property type="entry name" value="Rv2525c-like_Glyco_Hydro-like"/>
</dbReference>
<evidence type="ECO:0000313" key="5">
    <source>
        <dbReference type="Proteomes" id="UP000295132"/>
    </source>
</evidence>
<feature type="domain" description="Rv2525c-like glycoside hydrolase-like" evidence="3">
    <location>
        <begin position="138"/>
        <end position="253"/>
    </location>
</feature>
<reference evidence="4 5" key="1">
    <citation type="submission" date="2019-03" db="EMBL/GenBank/DDBJ databases">
        <title>Bacillus niacini sp. nov. a Nicotinate-Metabolizing Mesophile Isolated from Soil.</title>
        <authorList>
            <person name="Zhang G."/>
        </authorList>
    </citation>
    <scope>NUCLEOTIDE SEQUENCE [LARGE SCALE GENOMIC DNA]</scope>
    <source>
        <strain evidence="4 5">WN066</strain>
    </source>
</reference>
<dbReference type="Pfam" id="PF08924">
    <property type="entry name" value="Rv2525c_GlyHyd-like"/>
    <property type="match status" value="1"/>
</dbReference>
<evidence type="ECO:0000259" key="3">
    <source>
        <dbReference type="Pfam" id="PF08924"/>
    </source>
</evidence>
<organism evidence="4 5">
    <name type="scientific">Bacillus salipaludis</name>
    <dbReference type="NCBI Taxonomy" id="2547811"/>
    <lineage>
        <taxon>Bacteria</taxon>
        <taxon>Bacillati</taxon>
        <taxon>Bacillota</taxon>
        <taxon>Bacilli</taxon>
        <taxon>Bacillales</taxon>
        <taxon>Bacillaceae</taxon>
        <taxon>Bacillus</taxon>
    </lineage>
</organism>
<name>A0A4R5VT52_9BACI</name>
<evidence type="ECO:0000313" key="4">
    <source>
        <dbReference type="EMBL" id="TDK62131.1"/>
    </source>
</evidence>
<dbReference type="EMBL" id="SMYO01000004">
    <property type="protein sequence ID" value="TDK62131.1"/>
    <property type="molecule type" value="Genomic_DNA"/>
</dbReference>
<dbReference type="SUPFAM" id="SSF51445">
    <property type="entry name" value="(Trans)glycosidases"/>
    <property type="match status" value="1"/>
</dbReference>
<proteinExistence type="predicted"/>
<keyword evidence="2" id="KW-0472">Membrane</keyword>
<sequence>MPTRSNFHWHTVFLQNVEWRESMKTRKWFWTIVLSAILVLPLVLVMFHDNGAKKQSDPPKAQTVMRDHSTKNPGKPHPKSHSQPHSQPKPNPKSDHQPKPEKKPAPKHKTLWGVDSATKVDKAFLKCVKKHYGKPAVFGRYLETKEGISTGLTKKEADFLHKEGVKVIPIFNHFIDATGYKKGVSEAKEAIRYAKKIGIPKGTGIFADIEPKYPVDEGFIRGWVDTLHKSDYKPGIYGVFTKESKVTSAYKKAMEKDKEIQDQTIIWSSNPEPGITNKDSAPKFKPKAPDKIEVSIWQYGIDGPTCNIDTNLIQSDVIEDLW</sequence>
<feature type="region of interest" description="Disordered" evidence="1">
    <location>
        <begin position="51"/>
        <end position="112"/>
    </location>
</feature>
<dbReference type="Gene3D" id="3.20.20.80">
    <property type="entry name" value="Glycosidases"/>
    <property type="match status" value="1"/>
</dbReference>
<dbReference type="Proteomes" id="UP000295132">
    <property type="component" value="Unassembled WGS sequence"/>
</dbReference>
<keyword evidence="2" id="KW-1133">Transmembrane helix</keyword>
<feature type="transmembrane region" description="Helical" evidence="2">
    <location>
        <begin position="28"/>
        <end position="47"/>
    </location>
</feature>
<dbReference type="AlphaFoldDB" id="A0A4R5VT52"/>